<gene>
    <name evidence="1" type="ORF">BN137_2009</name>
</gene>
<reference evidence="1" key="1">
    <citation type="submission" date="2012-07" db="EMBL/GenBank/DDBJ databases">
        <authorList>
            <person name="Cummings C."/>
        </authorList>
    </citation>
    <scope>NUCLEOTIDE SEQUENCE</scope>
    <source>
        <strain evidence="1">1330</strain>
    </source>
</reference>
<name>K8A0D4_9ENTR</name>
<evidence type="ECO:0000313" key="1">
    <source>
        <dbReference type="EMBL" id="CCJ72641.1"/>
    </source>
</evidence>
<dbReference type="EMBL" id="CAKW01000071">
    <property type="protein sequence ID" value="CCJ72641.1"/>
    <property type="molecule type" value="Genomic_DNA"/>
</dbReference>
<evidence type="ECO:0000313" key="2">
    <source>
        <dbReference type="Proteomes" id="UP000009340"/>
    </source>
</evidence>
<dbReference type="AlphaFoldDB" id="K8A0D4"/>
<proteinExistence type="predicted"/>
<accession>K8A0D4</accession>
<organism evidence="1 2">
    <name type="scientific">Cronobacter condimenti 1330</name>
    <dbReference type="NCBI Taxonomy" id="1073999"/>
    <lineage>
        <taxon>Bacteria</taxon>
        <taxon>Pseudomonadati</taxon>
        <taxon>Pseudomonadota</taxon>
        <taxon>Gammaproteobacteria</taxon>
        <taxon>Enterobacterales</taxon>
        <taxon>Enterobacteriaceae</taxon>
        <taxon>Cronobacter</taxon>
    </lineage>
</organism>
<protein>
    <submittedName>
        <fullName evidence="1">Uncharacterized protein</fullName>
    </submittedName>
</protein>
<comment type="caution">
    <text evidence="1">The sequence shown here is derived from an EMBL/GenBank/DDBJ whole genome shotgun (WGS) entry which is preliminary data.</text>
</comment>
<dbReference type="Proteomes" id="UP000009340">
    <property type="component" value="Unassembled WGS sequence"/>
</dbReference>
<sequence>MLVACDTPLPFRFTRHLRATQILRHSEPKRSIIHHVKLRTDLPNMLFINRFKQLMNNVIRVFFCNCLCSSGVGV</sequence>